<dbReference type="InterPro" id="IPR014001">
    <property type="entry name" value="Helicase_ATP-bd"/>
</dbReference>
<gene>
    <name evidence="6" type="ORF">DFH07DRAFT_1022650</name>
</gene>
<dbReference type="SUPFAM" id="SSF52540">
    <property type="entry name" value="P-loop containing nucleoside triphosphate hydrolases"/>
    <property type="match status" value="1"/>
</dbReference>
<dbReference type="PROSITE" id="PS51192">
    <property type="entry name" value="HELICASE_ATP_BIND_1"/>
    <property type="match status" value="1"/>
</dbReference>
<evidence type="ECO:0000313" key="7">
    <source>
        <dbReference type="Proteomes" id="UP001215280"/>
    </source>
</evidence>
<dbReference type="GO" id="GO:0005694">
    <property type="term" value="C:chromosome"/>
    <property type="evidence" value="ECO:0007669"/>
    <property type="project" value="TreeGrafter"/>
</dbReference>
<keyword evidence="3" id="KW-0413">Isomerase</keyword>
<organism evidence="6 7">
    <name type="scientific">Mycena maculata</name>
    <dbReference type="NCBI Taxonomy" id="230809"/>
    <lineage>
        <taxon>Eukaryota</taxon>
        <taxon>Fungi</taxon>
        <taxon>Dikarya</taxon>
        <taxon>Basidiomycota</taxon>
        <taxon>Agaricomycotina</taxon>
        <taxon>Agaricomycetes</taxon>
        <taxon>Agaricomycetidae</taxon>
        <taxon>Agaricales</taxon>
        <taxon>Marasmiineae</taxon>
        <taxon>Mycenaceae</taxon>
        <taxon>Mycena</taxon>
    </lineage>
</organism>
<dbReference type="GO" id="GO:0043138">
    <property type="term" value="F:3'-5' DNA helicase activity"/>
    <property type="evidence" value="ECO:0007669"/>
    <property type="project" value="TreeGrafter"/>
</dbReference>
<dbReference type="EMBL" id="JARJLG010000005">
    <property type="protein sequence ID" value="KAJ7780716.1"/>
    <property type="molecule type" value="Genomic_DNA"/>
</dbReference>
<dbReference type="PANTHER" id="PTHR13710">
    <property type="entry name" value="DNA HELICASE RECQ FAMILY MEMBER"/>
    <property type="match status" value="1"/>
</dbReference>
<reference evidence="6" key="1">
    <citation type="submission" date="2023-03" db="EMBL/GenBank/DDBJ databases">
        <title>Massive genome expansion in bonnet fungi (Mycena s.s.) driven by repeated elements and novel gene families across ecological guilds.</title>
        <authorList>
            <consortium name="Lawrence Berkeley National Laboratory"/>
            <person name="Harder C.B."/>
            <person name="Miyauchi S."/>
            <person name="Viragh M."/>
            <person name="Kuo A."/>
            <person name="Thoen E."/>
            <person name="Andreopoulos B."/>
            <person name="Lu D."/>
            <person name="Skrede I."/>
            <person name="Drula E."/>
            <person name="Henrissat B."/>
            <person name="Morin E."/>
            <person name="Kohler A."/>
            <person name="Barry K."/>
            <person name="LaButti K."/>
            <person name="Morin E."/>
            <person name="Salamov A."/>
            <person name="Lipzen A."/>
            <person name="Mereny Z."/>
            <person name="Hegedus B."/>
            <person name="Baldrian P."/>
            <person name="Stursova M."/>
            <person name="Weitz H."/>
            <person name="Taylor A."/>
            <person name="Grigoriev I.V."/>
            <person name="Nagy L.G."/>
            <person name="Martin F."/>
            <person name="Kauserud H."/>
        </authorList>
    </citation>
    <scope>NUCLEOTIDE SEQUENCE</scope>
    <source>
        <strain evidence="6">CBHHK188m</strain>
    </source>
</reference>
<dbReference type="PANTHER" id="PTHR13710:SF153">
    <property type="entry name" value="RECQ-LIKE DNA HELICASE BLM"/>
    <property type="match status" value="1"/>
</dbReference>
<dbReference type="Gene3D" id="3.40.50.300">
    <property type="entry name" value="P-loop containing nucleotide triphosphate hydrolases"/>
    <property type="match status" value="1"/>
</dbReference>
<dbReference type="GO" id="GO:0000724">
    <property type="term" value="P:double-strand break repair via homologous recombination"/>
    <property type="evidence" value="ECO:0007669"/>
    <property type="project" value="TreeGrafter"/>
</dbReference>
<keyword evidence="7" id="KW-1185">Reference proteome</keyword>
<feature type="non-terminal residue" evidence="6">
    <location>
        <position position="145"/>
    </location>
</feature>
<dbReference type="InterPro" id="IPR027417">
    <property type="entry name" value="P-loop_NTPase"/>
</dbReference>
<dbReference type="GO" id="GO:0003677">
    <property type="term" value="F:DNA binding"/>
    <property type="evidence" value="ECO:0007669"/>
    <property type="project" value="UniProtKB-KW"/>
</dbReference>
<dbReference type="GO" id="GO:0005524">
    <property type="term" value="F:ATP binding"/>
    <property type="evidence" value="ECO:0007669"/>
    <property type="project" value="InterPro"/>
</dbReference>
<evidence type="ECO:0000256" key="1">
    <source>
        <dbReference type="ARBA" id="ARBA00005446"/>
    </source>
</evidence>
<evidence type="ECO:0000313" key="6">
    <source>
        <dbReference type="EMBL" id="KAJ7780716.1"/>
    </source>
</evidence>
<keyword evidence="4" id="KW-0539">Nucleus</keyword>
<evidence type="ECO:0000256" key="2">
    <source>
        <dbReference type="ARBA" id="ARBA00023125"/>
    </source>
</evidence>
<keyword evidence="2" id="KW-0238">DNA-binding</keyword>
<accession>A0AAD7NYT3</accession>
<feature type="non-terminal residue" evidence="6">
    <location>
        <position position="1"/>
    </location>
</feature>
<evidence type="ECO:0000256" key="3">
    <source>
        <dbReference type="ARBA" id="ARBA00023235"/>
    </source>
</evidence>
<name>A0AAD7NYT3_9AGAR</name>
<dbReference type="GO" id="GO:0009378">
    <property type="term" value="F:four-way junction helicase activity"/>
    <property type="evidence" value="ECO:0007669"/>
    <property type="project" value="TreeGrafter"/>
</dbReference>
<comment type="caution">
    <text evidence="6">The sequence shown here is derived from an EMBL/GenBank/DDBJ whole genome shotgun (WGS) entry which is preliminary data.</text>
</comment>
<dbReference type="GO" id="GO:0005737">
    <property type="term" value="C:cytoplasm"/>
    <property type="evidence" value="ECO:0007669"/>
    <property type="project" value="TreeGrafter"/>
</dbReference>
<dbReference type="AlphaFoldDB" id="A0AAD7NYT3"/>
<dbReference type="GO" id="GO:0005634">
    <property type="term" value="C:nucleus"/>
    <property type="evidence" value="ECO:0007669"/>
    <property type="project" value="TreeGrafter"/>
</dbReference>
<comment type="similarity">
    <text evidence="1">Belongs to the helicase family. RecQ subfamily.</text>
</comment>
<feature type="domain" description="Helicase ATP-binding" evidence="5">
    <location>
        <begin position="1"/>
        <end position="115"/>
    </location>
</feature>
<dbReference type="InterPro" id="IPR011545">
    <property type="entry name" value="DEAD/DEAH_box_helicase_dom"/>
</dbReference>
<evidence type="ECO:0000256" key="4">
    <source>
        <dbReference type="ARBA" id="ARBA00023242"/>
    </source>
</evidence>
<dbReference type="Proteomes" id="UP001215280">
    <property type="component" value="Unassembled WGS sequence"/>
</dbReference>
<proteinExistence type="inferred from homology"/>
<evidence type="ECO:0000259" key="5">
    <source>
        <dbReference type="PROSITE" id="PS51192"/>
    </source>
</evidence>
<protein>
    <recommendedName>
        <fullName evidence="5">Helicase ATP-binding domain-containing protein</fullName>
    </recommendedName>
</protein>
<dbReference type="Pfam" id="PF00270">
    <property type="entry name" value="DEAD"/>
    <property type="match status" value="1"/>
</dbReference>
<sequence>GGGKSLCFQVWAVFQHEQNKAVIIVISPLVALIRDQVKALIAKRVQPKVIQSIYRDSRPALIYVTPERIQKRNEFDKALRPLYRQRKLVRFVVDEAHCISTWDDFRDSYGGLHILREGVPSSTYYRSDCNGDRGDDRLHHRGLRT</sequence>